<protein>
    <submittedName>
        <fullName evidence="1">Uncharacterized protein</fullName>
    </submittedName>
</protein>
<dbReference type="AlphaFoldDB" id="A0A1F4VEK8"/>
<comment type="caution">
    <text evidence="1">The sequence shown here is derived from an EMBL/GenBank/DDBJ whole genome shotgun (WGS) entry which is preliminary data.</text>
</comment>
<evidence type="ECO:0000313" key="1">
    <source>
        <dbReference type="EMBL" id="OGC55370.1"/>
    </source>
</evidence>
<organism evidence="1 2">
    <name type="scientific">candidate division WWE3 bacterium RIFCSPLOWO2_01_FULL_41_18</name>
    <dbReference type="NCBI Taxonomy" id="1802625"/>
    <lineage>
        <taxon>Bacteria</taxon>
        <taxon>Katanobacteria</taxon>
    </lineage>
</organism>
<sequence length="181" mass="20452">MKSALLIISFLALAGIAVYGVINRDNIRWPRNIWAKYKDIEHNFSFKYPPNLLIKELNASESPVKGATLSLSLTSSKGLFGYVYIIPVSFSSRSVFYKETSPLTNNLKPVVVYGTHVNKEVNFSSDLSSVASFVSEVPFPYNSSIKVRYVVLFNPTDSEEVRKLKESYFSEIIETTTFQQN</sequence>
<gene>
    <name evidence="1" type="ORF">A3A78_00210</name>
</gene>
<dbReference type="EMBL" id="MEVI01000002">
    <property type="protein sequence ID" value="OGC55370.1"/>
    <property type="molecule type" value="Genomic_DNA"/>
</dbReference>
<name>A0A1F4VEK8_UNCKA</name>
<reference evidence="1 2" key="1">
    <citation type="journal article" date="2016" name="Nat. Commun.">
        <title>Thousands of microbial genomes shed light on interconnected biogeochemical processes in an aquifer system.</title>
        <authorList>
            <person name="Anantharaman K."/>
            <person name="Brown C.T."/>
            <person name="Hug L.A."/>
            <person name="Sharon I."/>
            <person name="Castelle C.J."/>
            <person name="Probst A.J."/>
            <person name="Thomas B.C."/>
            <person name="Singh A."/>
            <person name="Wilkins M.J."/>
            <person name="Karaoz U."/>
            <person name="Brodie E.L."/>
            <person name="Williams K.H."/>
            <person name="Hubbard S.S."/>
            <person name="Banfield J.F."/>
        </authorList>
    </citation>
    <scope>NUCLEOTIDE SEQUENCE [LARGE SCALE GENOMIC DNA]</scope>
</reference>
<proteinExistence type="predicted"/>
<accession>A0A1F4VEK8</accession>
<dbReference type="Proteomes" id="UP000176504">
    <property type="component" value="Unassembled WGS sequence"/>
</dbReference>
<evidence type="ECO:0000313" key="2">
    <source>
        <dbReference type="Proteomes" id="UP000176504"/>
    </source>
</evidence>